<evidence type="ECO:0000256" key="1">
    <source>
        <dbReference type="SAM" id="MobiDB-lite"/>
    </source>
</evidence>
<reference evidence="2 3" key="1">
    <citation type="submission" date="2019-01" db="EMBL/GenBank/DDBJ databases">
        <title>Draft genome sequences of three monokaryotic isolates of the white-rot basidiomycete fungus Dichomitus squalens.</title>
        <authorList>
            <consortium name="DOE Joint Genome Institute"/>
            <person name="Lopez S.C."/>
            <person name="Andreopoulos B."/>
            <person name="Pangilinan J."/>
            <person name="Lipzen A."/>
            <person name="Riley R."/>
            <person name="Ahrendt S."/>
            <person name="Ng V."/>
            <person name="Barry K."/>
            <person name="Daum C."/>
            <person name="Grigoriev I.V."/>
            <person name="Hilden K.S."/>
            <person name="Makela M.R."/>
            <person name="de Vries R.P."/>
        </authorList>
    </citation>
    <scope>NUCLEOTIDE SEQUENCE [LARGE SCALE GENOMIC DNA]</scope>
    <source>
        <strain evidence="2 3">CBS 464.89</strain>
    </source>
</reference>
<proteinExistence type="predicted"/>
<organism evidence="2 3">
    <name type="scientific">Dichomitus squalens</name>
    <dbReference type="NCBI Taxonomy" id="114155"/>
    <lineage>
        <taxon>Eukaryota</taxon>
        <taxon>Fungi</taxon>
        <taxon>Dikarya</taxon>
        <taxon>Basidiomycota</taxon>
        <taxon>Agaricomycotina</taxon>
        <taxon>Agaricomycetes</taxon>
        <taxon>Polyporales</taxon>
        <taxon>Polyporaceae</taxon>
        <taxon>Dichomitus</taxon>
    </lineage>
</organism>
<protein>
    <submittedName>
        <fullName evidence="2">Uncharacterized protein</fullName>
    </submittedName>
</protein>
<name>A0A4Q9PQ74_9APHY</name>
<keyword evidence="3" id="KW-1185">Reference proteome</keyword>
<dbReference type="Proteomes" id="UP000292082">
    <property type="component" value="Unassembled WGS sequence"/>
</dbReference>
<evidence type="ECO:0000313" key="2">
    <source>
        <dbReference type="EMBL" id="TBU56395.1"/>
    </source>
</evidence>
<feature type="region of interest" description="Disordered" evidence="1">
    <location>
        <begin position="67"/>
        <end position="103"/>
    </location>
</feature>
<gene>
    <name evidence="2" type="ORF">BD310DRAFT_931594</name>
</gene>
<sequence>MMVPSCEHMDDREAGRCDRHLACPSSRTAHAFARHARTQPPPHSTRSHPGWALSVSQLCRYIGEKSRGKADWQAGGRKAGSPPSCEEKRRQRSVSGDGPARIGNVCSNRQLYTVPSMASPLPGSKGSVGKESDPWDATQKLHMHQGRTTISRHCICSETVR</sequence>
<dbReference type="AlphaFoldDB" id="A0A4Q9PQ74"/>
<accession>A0A4Q9PQ74</accession>
<dbReference type="EMBL" id="ML145152">
    <property type="protein sequence ID" value="TBU56395.1"/>
    <property type="molecule type" value="Genomic_DNA"/>
</dbReference>
<evidence type="ECO:0000313" key="3">
    <source>
        <dbReference type="Proteomes" id="UP000292082"/>
    </source>
</evidence>